<dbReference type="Pfam" id="PF13365">
    <property type="entry name" value="Trypsin_2"/>
    <property type="match status" value="1"/>
</dbReference>
<gene>
    <name evidence="2" type="ORF">GGR25_003905</name>
</gene>
<dbReference type="RefSeq" id="WP_183400505.1">
    <property type="nucleotide sequence ID" value="NZ_JACIDS010000005.1"/>
</dbReference>
<accession>A0A840AVN1</accession>
<comment type="caution">
    <text evidence="2">The sequence shown here is derived from an EMBL/GenBank/DDBJ whole genome shotgun (WGS) entry which is preliminary data.</text>
</comment>
<dbReference type="SUPFAM" id="SSF50494">
    <property type="entry name" value="Trypsin-like serine proteases"/>
    <property type="match status" value="1"/>
</dbReference>
<dbReference type="InterPro" id="IPR009003">
    <property type="entry name" value="Peptidase_S1_PA"/>
</dbReference>
<reference evidence="2 3" key="1">
    <citation type="submission" date="2020-08" db="EMBL/GenBank/DDBJ databases">
        <title>Genomic Encyclopedia of Type Strains, Phase IV (KMG-IV): sequencing the most valuable type-strain genomes for metagenomic binning, comparative biology and taxonomic classification.</title>
        <authorList>
            <person name="Goeker M."/>
        </authorList>
    </citation>
    <scope>NUCLEOTIDE SEQUENCE [LARGE SCALE GENOMIC DNA]</scope>
    <source>
        <strain evidence="2 3">DSM 25966</strain>
    </source>
</reference>
<protein>
    <recommendedName>
        <fullName evidence="4">Serine protease</fullName>
    </recommendedName>
</protein>
<feature type="chain" id="PRO_5032562250" description="Serine protease" evidence="1">
    <location>
        <begin position="20"/>
        <end position="301"/>
    </location>
</feature>
<dbReference type="AlphaFoldDB" id="A0A840AVN1"/>
<proteinExistence type="predicted"/>
<evidence type="ECO:0000313" key="3">
    <source>
        <dbReference type="Proteomes" id="UP000553963"/>
    </source>
</evidence>
<feature type="signal peptide" evidence="1">
    <location>
        <begin position="1"/>
        <end position="19"/>
    </location>
</feature>
<keyword evidence="1" id="KW-0732">Signal</keyword>
<dbReference type="EMBL" id="JACIDS010000005">
    <property type="protein sequence ID" value="MBB3932841.1"/>
    <property type="molecule type" value="Genomic_DNA"/>
</dbReference>
<keyword evidence="3" id="KW-1185">Reference proteome</keyword>
<name>A0A840AVN1_9HYPH</name>
<organism evidence="2 3">
    <name type="scientific">Kaistia hirudinis</name>
    <dbReference type="NCBI Taxonomy" id="1293440"/>
    <lineage>
        <taxon>Bacteria</taxon>
        <taxon>Pseudomonadati</taxon>
        <taxon>Pseudomonadota</taxon>
        <taxon>Alphaproteobacteria</taxon>
        <taxon>Hyphomicrobiales</taxon>
        <taxon>Kaistiaceae</taxon>
        <taxon>Kaistia</taxon>
    </lineage>
</organism>
<dbReference type="Proteomes" id="UP000553963">
    <property type="component" value="Unassembled WGS sequence"/>
</dbReference>
<evidence type="ECO:0000256" key="1">
    <source>
        <dbReference type="SAM" id="SignalP"/>
    </source>
</evidence>
<sequence length="301" mass="31541">MRTLLLIPVLLALAGPAVAASPIPVETPTESRPLVQPVNIINGNDDRDSLLLLGPSLGLSAEEIARIRTVSGYVGCLSPSPSVGSAALFLDNSQILTAAHVFFEPSGKRRWKCFFKNQSADPVMIDLMVDDANARFGSKKPKPGSNNDYAVVRLVEPIKGARPFPVSDVPVQKGDALIVVTAHPAAMAKTVDRGIPVVQSCEIMRVPRSSEKTSFYRSDCDATGASSGGMNLSRVGGELVFRGINITTGPWQDPKYKGAPYDEKGGSVTTALGTDAAILAAGRALQAAPWPPAPAASGATP</sequence>
<evidence type="ECO:0000313" key="2">
    <source>
        <dbReference type="EMBL" id="MBB3932841.1"/>
    </source>
</evidence>
<evidence type="ECO:0008006" key="4">
    <source>
        <dbReference type="Google" id="ProtNLM"/>
    </source>
</evidence>